<dbReference type="GO" id="GO:0003700">
    <property type="term" value="F:DNA-binding transcription factor activity"/>
    <property type="evidence" value="ECO:0007669"/>
    <property type="project" value="InterPro"/>
</dbReference>
<evidence type="ECO:0000256" key="4">
    <source>
        <dbReference type="SAM" id="MobiDB-lite"/>
    </source>
</evidence>
<dbReference type="Proteomes" id="UP001055247">
    <property type="component" value="Unassembled WGS sequence"/>
</dbReference>
<protein>
    <recommendedName>
        <fullName evidence="5">HTH marR-type domain-containing protein</fullName>
    </recommendedName>
</protein>
<dbReference type="InterPro" id="IPR036390">
    <property type="entry name" value="WH_DNA-bd_sf"/>
</dbReference>
<feature type="domain" description="HTH marR-type" evidence="5">
    <location>
        <begin position="49"/>
        <end position="151"/>
    </location>
</feature>
<dbReference type="PANTHER" id="PTHR33164">
    <property type="entry name" value="TRANSCRIPTIONAL REGULATOR, MARR FAMILY"/>
    <property type="match status" value="1"/>
</dbReference>
<organism evidence="6 7">
    <name type="scientific">Methylobacterium hispanicum</name>
    <dbReference type="NCBI Taxonomy" id="270350"/>
    <lineage>
        <taxon>Bacteria</taxon>
        <taxon>Pseudomonadati</taxon>
        <taxon>Pseudomonadota</taxon>
        <taxon>Alphaproteobacteria</taxon>
        <taxon>Hyphomicrobiales</taxon>
        <taxon>Methylobacteriaceae</taxon>
        <taxon>Methylobacterium</taxon>
    </lineage>
</organism>
<dbReference type="InterPro" id="IPR000835">
    <property type="entry name" value="HTH_MarR-typ"/>
</dbReference>
<dbReference type="Gene3D" id="1.10.10.10">
    <property type="entry name" value="Winged helix-like DNA-binding domain superfamily/Winged helix DNA-binding domain"/>
    <property type="match status" value="1"/>
</dbReference>
<evidence type="ECO:0000313" key="7">
    <source>
        <dbReference type="Proteomes" id="UP001055247"/>
    </source>
</evidence>
<dbReference type="PROSITE" id="PS01117">
    <property type="entry name" value="HTH_MARR_1"/>
    <property type="match status" value="1"/>
</dbReference>
<dbReference type="InterPro" id="IPR023187">
    <property type="entry name" value="Tscrpt_reg_MarR-type_CS"/>
</dbReference>
<dbReference type="EMBL" id="BPQO01000029">
    <property type="protein sequence ID" value="GJD91606.1"/>
    <property type="molecule type" value="Genomic_DNA"/>
</dbReference>
<keyword evidence="1" id="KW-0805">Transcription regulation</keyword>
<proteinExistence type="predicted"/>
<evidence type="ECO:0000313" key="6">
    <source>
        <dbReference type="EMBL" id="GJD91606.1"/>
    </source>
</evidence>
<evidence type="ECO:0000259" key="5">
    <source>
        <dbReference type="SMART" id="SM00347"/>
    </source>
</evidence>
<dbReference type="InterPro" id="IPR039422">
    <property type="entry name" value="MarR/SlyA-like"/>
</dbReference>
<accession>A0AAV4ZU17</accession>
<evidence type="ECO:0000256" key="1">
    <source>
        <dbReference type="ARBA" id="ARBA00023015"/>
    </source>
</evidence>
<dbReference type="Pfam" id="PF12802">
    <property type="entry name" value="MarR_2"/>
    <property type="match status" value="1"/>
</dbReference>
<sequence length="195" mass="21234">MFGSRSFSGPFARMSSGAQPHDRLDWCAVAVRMDRAVRAFEEFVRAELSRHRIDGLTPQQALFLLSLEGRPQRLVEVVRAQRIVASNATYLVKTLVQTGFLERYPDPHDRRTAIVAPTQKALTAVGIIQTALAPAPTALPQVKAAAGAARLFETVCSADEAPATAPPPPEPVRRPIVAPRISLAPPQRVLGTRTR</sequence>
<dbReference type="AlphaFoldDB" id="A0AAV4ZU17"/>
<reference evidence="6" key="2">
    <citation type="submission" date="2021-08" db="EMBL/GenBank/DDBJ databases">
        <authorList>
            <person name="Tani A."/>
            <person name="Ola A."/>
            <person name="Ogura Y."/>
            <person name="Katsura K."/>
            <person name="Hayashi T."/>
        </authorList>
    </citation>
    <scope>NUCLEOTIDE SEQUENCE</scope>
    <source>
        <strain evidence="6">DSM 16372</strain>
    </source>
</reference>
<dbReference type="PANTHER" id="PTHR33164:SF43">
    <property type="entry name" value="HTH-TYPE TRANSCRIPTIONAL REPRESSOR YETL"/>
    <property type="match status" value="1"/>
</dbReference>
<evidence type="ECO:0000256" key="3">
    <source>
        <dbReference type="ARBA" id="ARBA00023163"/>
    </source>
</evidence>
<feature type="region of interest" description="Disordered" evidence="4">
    <location>
        <begin position="160"/>
        <end position="195"/>
    </location>
</feature>
<dbReference type="InterPro" id="IPR036388">
    <property type="entry name" value="WH-like_DNA-bd_sf"/>
</dbReference>
<dbReference type="SUPFAM" id="SSF46785">
    <property type="entry name" value="Winged helix' DNA-binding domain"/>
    <property type="match status" value="1"/>
</dbReference>
<keyword evidence="7" id="KW-1185">Reference proteome</keyword>
<gene>
    <name evidence="6" type="ORF">BHAOGJBA_5154</name>
</gene>
<reference evidence="6" key="1">
    <citation type="journal article" date="2016" name="Front. Microbiol.">
        <title>Genome Sequence of the Piezophilic, Mesophilic Sulfate-Reducing Bacterium Desulfovibrio indicus J2T.</title>
        <authorList>
            <person name="Cao J."/>
            <person name="Maignien L."/>
            <person name="Shao Z."/>
            <person name="Alain K."/>
            <person name="Jebbar M."/>
        </authorList>
    </citation>
    <scope>NUCLEOTIDE SEQUENCE</scope>
    <source>
        <strain evidence="6">DSM 16372</strain>
    </source>
</reference>
<keyword evidence="2" id="KW-0238">DNA-binding</keyword>
<name>A0AAV4ZU17_9HYPH</name>
<dbReference type="GO" id="GO:0006950">
    <property type="term" value="P:response to stress"/>
    <property type="evidence" value="ECO:0007669"/>
    <property type="project" value="TreeGrafter"/>
</dbReference>
<comment type="caution">
    <text evidence="6">The sequence shown here is derived from an EMBL/GenBank/DDBJ whole genome shotgun (WGS) entry which is preliminary data.</text>
</comment>
<dbReference type="GO" id="GO:0003677">
    <property type="term" value="F:DNA binding"/>
    <property type="evidence" value="ECO:0007669"/>
    <property type="project" value="UniProtKB-KW"/>
</dbReference>
<dbReference type="SMART" id="SM00347">
    <property type="entry name" value="HTH_MARR"/>
    <property type="match status" value="1"/>
</dbReference>
<keyword evidence="3" id="KW-0804">Transcription</keyword>
<evidence type="ECO:0000256" key="2">
    <source>
        <dbReference type="ARBA" id="ARBA00023125"/>
    </source>
</evidence>